<reference evidence="4 5" key="1">
    <citation type="submission" date="2023-08" db="EMBL/GenBank/DDBJ databases">
        <title>Black Yeasts Isolated from many extreme environments.</title>
        <authorList>
            <person name="Coleine C."/>
            <person name="Stajich J.E."/>
            <person name="Selbmann L."/>
        </authorList>
    </citation>
    <scope>NUCLEOTIDE SEQUENCE [LARGE SCALE GENOMIC DNA]</scope>
    <source>
        <strain evidence="4 5">CCFEE 6328</strain>
    </source>
</reference>
<feature type="transmembrane region" description="Helical" evidence="3">
    <location>
        <begin position="511"/>
        <end position="533"/>
    </location>
</feature>
<dbReference type="Proteomes" id="UP001345691">
    <property type="component" value="Unassembled WGS sequence"/>
</dbReference>
<feature type="transmembrane region" description="Helical" evidence="3">
    <location>
        <begin position="479"/>
        <end position="499"/>
    </location>
</feature>
<gene>
    <name evidence="4" type="ORF">LTR69_010272</name>
</gene>
<comment type="caution">
    <text evidence="4">The sequence shown here is derived from an EMBL/GenBank/DDBJ whole genome shotgun (WGS) entry which is preliminary data.</text>
</comment>
<evidence type="ECO:0000256" key="1">
    <source>
        <dbReference type="ARBA" id="ARBA00004651"/>
    </source>
</evidence>
<dbReference type="PANTHER" id="PTHR46494:SF1">
    <property type="entry name" value="CORA FAMILY METAL ION TRANSPORTER (EUROFUNG)"/>
    <property type="match status" value="1"/>
</dbReference>
<evidence type="ECO:0000313" key="4">
    <source>
        <dbReference type="EMBL" id="KAK5051246.1"/>
    </source>
</evidence>
<name>A0ABR0IXK6_9EURO</name>
<dbReference type="InterPro" id="IPR045861">
    <property type="entry name" value="CorA_cytoplasmic_dom"/>
</dbReference>
<keyword evidence="5" id="KW-1185">Reference proteome</keyword>
<evidence type="ECO:0008006" key="6">
    <source>
        <dbReference type="Google" id="ProtNLM"/>
    </source>
</evidence>
<feature type="region of interest" description="Disordered" evidence="2">
    <location>
        <begin position="380"/>
        <end position="401"/>
    </location>
</feature>
<feature type="compositionally biased region" description="Basic and acidic residues" evidence="2">
    <location>
        <begin position="132"/>
        <end position="141"/>
    </location>
</feature>
<dbReference type="PANTHER" id="PTHR46494">
    <property type="entry name" value="CORA FAMILY METAL ION TRANSPORTER (EUROFUNG)"/>
    <property type="match status" value="1"/>
</dbReference>
<protein>
    <recommendedName>
        <fullName evidence="6">ADP-ribosylation factor</fullName>
    </recommendedName>
</protein>
<sequence length="564" mass="63429">MSNNTGQNVGQKYDLDIETSFRECAERLRSPDTDNFAVRFNSAGAKCAVDVSLEKTLEWLKSRRADNEVVWLNFWASTSQKATVAAIAKKYGLSRRLTGLLCPVGGSASLPTGTASDSTSDDTSTTANGTAKDAHTTDVEKGVSMTSSHATQSNPKPSGLQGISFSDVVDDLWHFCSVDFGPKYIYVGYNALFSLSGGERKDDNTNKPDGVRIWTSLLIFDDGTVMSVFQKPITPEAHKVARRNVLNVFQHLSTLYAQDDALGALMKVSVRWKEQSETSEKGHPESEAASLLFYYLFDDWWSTYMLIARREHPYRHTLETLRESMFEAANLELIKKVHDVGRQLTVLKLMYQSYELIVSRLLYRQQLARHSDLGSLAPMGQGRSHNVAGSDHESSTPATHLQRAQSELMYSDYGSGPRVKLSLSAVVRFERLLDRIKLYALTEIEECLKEKESLVFMNFNLVTLKESQAVERLTRTTILLAKATIIFLPVSLMTAYFSIQLPGHNSLNSIKTYWLCFLVVAMLSIGFLFIFGITTHTVEGKTIYKSITRMVLDFFRFRSKRKKH</sequence>
<feature type="compositionally biased region" description="Polar residues" evidence="2">
    <location>
        <begin position="144"/>
        <end position="158"/>
    </location>
</feature>
<feature type="compositionally biased region" description="Low complexity" evidence="2">
    <location>
        <begin position="112"/>
        <end position="131"/>
    </location>
</feature>
<accession>A0ABR0IXK6</accession>
<dbReference type="SUPFAM" id="SSF143865">
    <property type="entry name" value="CorA soluble domain-like"/>
    <property type="match status" value="1"/>
</dbReference>
<comment type="subcellular location">
    <subcellularLocation>
        <location evidence="1">Cell membrane</location>
        <topology evidence="1">Multi-pass membrane protein</topology>
    </subcellularLocation>
</comment>
<evidence type="ECO:0000313" key="5">
    <source>
        <dbReference type="Proteomes" id="UP001345691"/>
    </source>
</evidence>
<dbReference type="EMBL" id="JAVRRF010000034">
    <property type="protein sequence ID" value="KAK5051246.1"/>
    <property type="molecule type" value="Genomic_DNA"/>
</dbReference>
<keyword evidence="3" id="KW-0472">Membrane</keyword>
<proteinExistence type="predicted"/>
<keyword evidence="3" id="KW-1133">Transmembrane helix</keyword>
<organism evidence="4 5">
    <name type="scientific">Exophiala sideris</name>
    <dbReference type="NCBI Taxonomy" id="1016849"/>
    <lineage>
        <taxon>Eukaryota</taxon>
        <taxon>Fungi</taxon>
        <taxon>Dikarya</taxon>
        <taxon>Ascomycota</taxon>
        <taxon>Pezizomycotina</taxon>
        <taxon>Eurotiomycetes</taxon>
        <taxon>Chaetothyriomycetidae</taxon>
        <taxon>Chaetothyriales</taxon>
        <taxon>Herpotrichiellaceae</taxon>
        <taxon>Exophiala</taxon>
    </lineage>
</organism>
<keyword evidence="3" id="KW-0812">Transmembrane</keyword>
<feature type="region of interest" description="Disordered" evidence="2">
    <location>
        <begin position="111"/>
        <end position="158"/>
    </location>
</feature>
<evidence type="ECO:0000256" key="2">
    <source>
        <dbReference type="SAM" id="MobiDB-lite"/>
    </source>
</evidence>
<evidence type="ECO:0000256" key="3">
    <source>
        <dbReference type="SAM" id="Phobius"/>
    </source>
</evidence>